<keyword evidence="1" id="KW-1133">Transmembrane helix</keyword>
<feature type="transmembrane region" description="Helical" evidence="1">
    <location>
        <begin position="178"/>
        <end position="210"/>
    </location>
</feature>
<gene>
    <name evidence="2" type="ORF">RQP18_01185</name>
</gene>
<name>A0ABZ3CIX3_9STAP</name>
<proteinExistence type="predicted"/>
<keyword evidence="1" id="KW-0472">Membrane</keyword>
<keyword evidence="1" id="KW-0812">Transmembrane</keyword>
<sequence>MNNSNTMAEFHTSAHLWGRVTLGLGILISYALPLYLSYAMGYHPGFDLIFQSFLAYAAVIAFVWVLEPLMYFAILGVSGTYIAFFTGNISNMCLPSAAASQEALKVEPGTERGEVVGTLGISAASLVNKLILVPIILLGLWLLTVIPPSIQEVFPYVLPAIFGAVLAQFSLKRPVYGLLALIVGALVNISPIPLVFKNLVVILIVVFLGFQLEKRKKSE</sequence>
<dbReference type="Proteomes" id="UP001455384">
    <property type="component" value="Chromosome"/>
</dbReference>
<feature type="transmembrane region" description="Helical" evidence="1">
    <location>
        <begin position="115"/>
        <end position="141"/>
    </location>
</feature>
<protein>
    <submittedName>
        <fullName evidence="2">Small-conductance mechanosensitive channel</fullName>
    </submittedName>
</protein>
<dbReference type="EMBL" id="CP138333">
    <property type="protein sequence ID" value="WZX29816.1"/>
    <property type="molecule type" value="Genomic_DNA"/>
</dbReference>
<dbReference type="RefSeq" id="WP_342388352.1">
    <property type="nucleotide sequence ID" value="NZ_CP138333.2"/>
</dbReference>
<accession>A0ABZ3CIX3</accession>
<feature type="transmembrane region" description="Helical" evidence="1">
    <location>
        <begin position="72"/>
        <end position="94"/>
    </location>
</feature>
<reference evidence="3" key="1">
    <citation type="submission" date="2023-10" db="EMBL/GenBank/DDBJ databases">
        <title>Genome analysis and identification of Salinococcus sp. Bachu38 nov., a PGPR from the rhizosphere of Tamarix.</title>
        <authorList>
            <person name="Liang Z."/>
            <person name="Zhang X."/>
            <person name="Jia J."/>
            <person name="Chen X."/>
            <person name="Wang Y."/>
            <person name="Wang Q."/>
            <person name="Wang R."/>
        </authorList>
    </citation>
    <scope>NUCLEOTIDE SEQUENCE [LARGE SCALE GENOMIC DNA]</scope>
    <source>
        <strain evidence="3">Bachu38</strain>
    </source>
</reference>
<evidence type="ECO:0000313" key="3">
    <source>
        <dbReference type="Proteomes" id="UP001455384"/>
    </source>
</evidence>
<feature type="transmembrane region" description="Helical" evidence="1">
    <location>
        <begin position="153"/>
        <end position="171"/>
    </location>
</feature>
<evidence type="ECO:0000256" key="1">
    <source>
        <dbReference type="SAM" id="Phobius"/>
    </source>
</evidence>
<evidence type="ECO:0000313" key="2">
    <source>
        <dbReference type="EMBL" id="WZX29816.1"/>
    </source>
</evidence>
<feature type="transmembrane region" description="Helical" evidence="1">
    <location>
        <begin position="16"/>
        <end position="36"/>
    </location>
</feature>
<keyword evidence="3" id="KW-1185">Reference proteome</keyword>
<feature type="transmembrane region" description="Helical" evidence="1">
    <location>
        <begin position="48"/>
        <end position="66"/>
    </location>
</feature>
<organism evidence="2 3">
    <name type="scientific">Salinicoccus bachuensis</name>
    <dbReference type="NCBI Taxonomy" id="3136731"/>
    <lineage>
        <taxon>Bacteria</taxon>
        <taxon>Bacillati</taxon>
        <taxon>Bacillota</taxon>
        <taxon>Bacilli</taxon>
        <taxon>Bacillales</taxon>
        <taxon>Staphylococcaceae</taxon>
        <taxon>Salinicoccus</taxon>
    </lineage>
</organism>